<dbReference type="InterPro" id="IPR043736">
    <property type="entry name" value="DUF5681"/>
</dbReference>
<organism evidence="3 4">
    <name type="scientific">Shinella granuli</name>
    <dbReference type="NCBI Taxonomy" id="323621"/>
    <lineage>
        <taxon>Bacteria</taxon>
        <taxon>Pseudomonadati</taxon>
        <taxon>Pseudomonadota</taxon>
        <taxon>Alphaproteobacteria</taxon>
        <taxon>Hyphomicrobiales</taxon>
        <taxon>Rhizobiaceae</taxon>
        <taxon>Shinella</taxon>
    </lineage>
</organism>
<evidence type="ECO:0000313" key="4">
    <source>
        <dbReference type="Proteomes" id="UP000295351"/>
    </source>
</evidence>
<reference evidence="3 4" key="1">
    <citation type="submission" date="2019-03" db="EMBL/GenBank/DDBJ databases">
        <title>Genomic Encyclopedia of Type Strains, Phase IV (KMG-IV): sequencing the most valuable type-strain genomes for metagenomic binning, comparative biology and taxonomic classification.</title>
        <authorList>
            <person name="Goeker M."/>
        </authorList>
    </citation>
    <scope>NUCLEOTIDE SEQUENCE [LARGE SCALE GENOMIC DNA]</scope>
    <source>
        <strain evidence="3 4">DSM 18401</strain>
    </source>
</reference>
<evidence type="ECO:0000256" key="1">
    <source>
        <dbReference type="SAM" id="MobiDB-lite"/>
    </source>
</evidence>
<sequence length="146" mass="15569">MTTEKEQSKDTRFKRGRSGNPGGRRAGSRSKALVALDALGEGEAEAIVVAMVEKAKGGDATAARTILDRVWPARKGARLTFDLPEVKTAEDLPDAVAAVTRQVAEGEISPDEGATVVTLLEAHRKAIETSELSARVAALEERMTKK</sequence>
<dbReference type="AlphaFoldDB" id="A0A4R2C7Y6"/>
<feature type="region of interest" description="Disordered" evidence="1">
    <location>
        <begin position="1"/>
        <end position="30"/>
    </location>
</feature>
<keyword evidence="4" id="KW-1185">Reference proteome</keyword>
<feature type="domain" description="DUF5681" evidence="2">
    <location>
        <begin position="9"/>
        <end position="73"/>
    </location>
</feature>
<gene>
    <name evidence="3" type="ORF">EV665_1318</name>
</gene>
<accession>A0A4R2C7Y6</accession>
<evidence type="ECO:0000259" key="2">
    <source>
        <dbReference type="Pfam" id="PF18932"/>
    </source>
</evidence>
<dbReference type="Proteomes" id="UP000295351">
    <property type="component" value="Unassembled WGS sequence"/>
</dbReference>
<proteinExistence type="predicted"/>
<dbReference type="EMBL" id="SLVX01000031">
    <property type="protein sequence ID" value="TCN34929.1"/>
    <property type="molecule type" value="Genomic_DNA"/>
</dbReference>
<evidence type="ECO:0000313" key="3">
    <source>
        <dbReference type="EMBL" id="TCN34929.1"/>
    </source>
</evidence>
<name>A0A4R2C7Y6_SHIGR</name>
<feature type="compositionally biased region" description="Basic and acidic residues" evidence="1">
    <location>
        <begin position="1"/>
        <end position="13"/>
    </location>
</feature>
<dbReference type="Pfam" id="PF18932">
    <property type="entry name" value="DUF5681"/>
    <property type="match status" value="1"/>
</dbReference>
<dbReference type="RefSeq" id="WP_133036669.1">
    <property type="nucleotide sequence ID" value="NZ_BAABEI010000012.1"/>
</dbReference>
<protein>
    <recommendedName>
        <fullName evidence="2">DUF5681 domain-containing protein</fullName>
    </recommendedName>
</protein>
<comment type="caution">
    <text evidence="3">The sequence shown here is derived from an EMBL/GenBank/DDBJ whole genome shotgun (WGS) entry which is preliminary data.</text>
</comment>